<proteinExistence type="predicted"/>
<evidence type="ECO:0000256" key="1">
    <source>
        <dbReference type="SAM" id="MobiDB-lite"/>
    </source>
</evidence>
<dbReference type="EMBL" id="JABCKI010008948">
    <property type="protein sequence ID" value="KAG5633163.1"/>
    <property type="molecule type" value="Genomic_DNA"/>
</dbReference>
<dbReference type="AlphaFoldDB" id="A0A9P7K1L9"/>
<feature type="non-terminal residue" evidence="2">
    <location>
        <position position="128"/>
    </location>
</feature>
<feature type="compositionally biased region" description="Acidic residues" evidence="1">
    <location>
        <begin position="34"/>
        <end position="57"/>
    </location>
</feature>
<evidence type="ECO:0000313" key="3">
    <source>
        <dbReference type="Proteomes" id="UP000717328"/>
    </source>
</evidence>
<feature type="non-terminal residue" evidence="2">
    <location>
        <position position="1"/>
    </location>
</feature>
<feature type="region of interest" description="Disordered" evidence="1">
    <location>
        <begin position="1"/>
        <end position="63"/>
    </location>
</feature>
<name>A0A9P7K1L9_9AGAR</name>
<gene>
    <name evidence="2" type="ORF">H0H81_010362</name>
</gene>
<accession>A0A9P7K1L9</accession>
<organism evidence="2 3">
    <name type="scientific">Sphagnurus paluster</name>
    <dbReference type="NCBI Taxonomy" id="117069"/>
    <lineage>
        <taxon>Eukaryota</taxon>
        <taxon>Fungi</taxon>
        <taxon>Dikarya</taxon>
        <taxon>Basidiomycota</taxon>
        <taxon>Agaricomycotina</taxon>
        <taxon>Agaricomycetes</taxon>
        <taxon>Agaricomycetidae</taxon>
        <taxon>Agaricales</taxon>
        <taxon>Tricholomatineae</taxon>
        <taxon>Lyophyllaceae</taxon>
        <taxon>Sphagnurus</taxon>
    </lineage>
</organism>
<evidence type="ECO:0000313" key="2">
    <source>
        <dbReference type="EMBL" id="KAG5633163.1"/>
    </source>
</evidence>
<feature type="region of interest" description="Disordered" evidence="1">
    <location>
        <begin position="75"/>
        <end position="109"/>
    </location>
</feature>
<dbReference type="Proteomes" id="UP000717328">
    <property type="component" value="Unassembled WGS sequence"/>
</dbReference>
<sequence length="128" mass="14713">IMRTARPPAVITSDNEDFEEQPPIPRSKLVPSQSDDEGNTDEDEKEGDDDQDEEFDDELGHLDSNTLWTTLISERAQWSQPKASGHYEEDEEDEELDHTGYQTETEEELRKAAHIVVESKRARDRLAE</sequence>
<keyword evidence="3" id="KW-1185">Reference proteome</keyword>
<comment type="caution">
    <text evidence="2">The sequence shown here is derived from an EMBL/GenBank/DDBJ whole genome shotgun (WGS) entry which is preliminary data.</text>
</comment>
<reference evidence="2" key="2">
    <citation type="submission" date="2021-10" db="EMBL/GenBank/DDBJ databases">
        <title>Phylogenomics reveals ancestral predisposition of the termite-cultivated fungus Termitomyces towards a domesticated lifestyle.</title>
        <authorList>
            <person name="Auxier B."/>
            <person name="Grum-Grzhimaylo A."/>
            <person name="Cardenas M.E."/>
            <person name="Lodge J.D."/>
            <person name="Laessoe T."/>
            <person name="Pedersen O."/>
            <person name="Smith M.E."/>
            <person name="Kuyper T.W."/>
            <person name="Franco-Molano E.A."/>
            <person name="Baroni T.J."/>
            <person name="Aanen D.K."/>
        </authorList>
    </citation>
    <scope>NUCLEOTIDE SEQUENCE</scope>
    <source>
        <strain evidence="2">D49</strain>
    </source>
</reference>
<reference evidence="2" key="1">
    <citation type="submission" date="2021-02" db="EMBL/GenBank/DDBJ databases">
        <authorList>
            <person name="Nieuwenhuis M."/>
            <person name="Van De Peppel L.J.J."/>
        </authorList>
    </citation>
    <scope>NUCLEOTIDE SEQUENCE</scope>
    <source>
        <strain evidence="2">D49</strain>
    </source>
</reference>
<protein>
    <submittedName>
        <fullName evidence="2">Uncharacterized protein</fullName>
    </submittedName>
</protein>